<dbReference type="InterPro" id="IPR011009">
    <property type="entry name" value="Kinase-like_dom_sf"/>
</dbReference>
<evidence type="ECO:0000313" key="1">
    <source>
        <dbReference type="EMBL" id="KAG5171016.1"/>
    </source>
</evidence>
<comment type="caution">
    <text evidence="1">The sequence shown here is derived from an EMBL/GenBank/DDBJ whole genome shotgun (WGS) entry which is preliminary data.</text>
</comment>
<accession>A0A8H7Y3W3</accession>
<name>A0A8H7Y3W3_PSICU</name>
<dbReference type="SUPFAM" id="SSF56112">
    <property type="entry name" value="Protein kinase-like (PK-like)"/>
    <property type="match status" value="1"/>
</dbReference>
<reference evidence="1" key="1">
    <citation type="submission" date="2021-02" db="EMBL/GenBank/DDBJ databases">
        <title>Psilocybe cubensis genome.</title>
        <authorList>
            <person name="Mckernan K.J."/>
            <person name="Crawford S."/>
            <person name="Trippe A."/>
            <person name="Kane L.T."/>
            <person name="Mclaughlin S."/>
        </authorList>
    </citation>
    <scope>NUCLEOTIDE SEQUENCE [LARGE SCALE GENOMIC DNA]</scope>
    <source>
        <strain evidence="1">MGC-MH-2018</strain>
    </source>
</reference>
<dbReference type="OrthoDB" id="3224178at2759"/>
<dbReference type="AlphaFoldDB" id="A0A8H7Y3W3"/>
<gene>
    <name evidence="1" type="ORF">JR316_003093</name>
</gene>
<dbReference type="Gene3D" id="1.10.510.10">
    <property type="entry name" value="Transferase(Phosphotransferase) domain 1"/>
    <property type="match status" value="1"/>
</dbReference>
<organism evidence="1">
    <name type="scientific">Psilocybe cubensis</name>
    <name type="common">Psychedelic mushroom</name>
    <name type="synonym">Stropharia cubensis</name>
    <dbReference type="NCBI Taxonomy" id="181762"/>
    <lineage>
        <taxon>Eukaryota</taxon>
        <taxon>Fungi</taxon>
        <taxon>Dikarya</taxon>
        <taxon>Basidiomycota</taxon>
        <taxon>Agaricomycotina</taxon>
        <taxon>Agaricomycetes</taxon>
        <taxon>Agaricomycetidae</taxon>
        <taxon>Agaricales</taxon>
        <taxon>Agaricineae</taxon>
        <taxon>Strophariaceae</taxon>
        <taxon>Psilocybe</taxon>
    </lineage>
</organism>
<sequence>MSTIAITGIVAISSAFIFFTTKRTRIRVIKLDSRWESLVWTWRLMRSNLKFPETLKDWHYKTYDSDSMTLELYSIKYFWLFLDPFFSSRGYRFYREHPDPDRWNEIVPAPWPPQAKNASYPYARHVRSNEPVPRSILYPRIWFARDLQGREVVIKVISEVDKPTQELKVFQRLNDKKLRDNPANHTIYALEYIKFDKFIFVVMPRWDCACVAEFESVSQLMSFALIWLETFAFLHSNKIVHLDFMAQNTAMNVILQPLEYFRRTGLRDPNEVRYALIDFGISIAFPEDTVIEDLRMIRYNSWFIRNIPDDSVIYPYNPFKADVALLASVLQTYVRHLESLVPELGPFFDSVVNMNDPNQLTASQAFARFKEICDGLSPEIAGSSFDSWIWRRGGIIKKKNGKPITVDVDEPSMD</sequence>
<protein>
    <recommendedName>
        <fullName evidence="2">Protein kinase domain-containing protein</fullName>
    </recommendedName>
</protein>
<evidence type="ECO:0008006" key="2">
    <source>
        <dbReference type="Google" id="ProtNLM"/>
    </source>
</evidence>
<proteinExistence type="predicted"/>
<dbReference type="Gene3D" id="3.30.200.20">
    <property type="entry name" value="Phosphorylase Kinase, domain 1"/>
    <property type="match status" value="1"/>
</dbReference>
<dbReference type="EMBL" id="JAFIQS010000003">
    <property type="protein sequence ID" value="KAG5171016.1"/>
    <property type="molecule type" value="Genomic_DNA"/>
</dbReference>